<feature type="compositionally biased region" description="Basic and acidic residues" evidence="8">
    <location>
        <begin position="803"/>
        <end position="825"/>
    </location>
</feature>
<keyword evidence="2 7" id="KW-0547">Nucleotide-binding</keyword>
<evidence type="ECO:0000259" key="9">
    <source>
        <dbReference type="PROSITE" id="PS50186"/>
    </source>
</evidence>
<dbReference type="InterPro" id="IPR036388">
    <property type="entry name" value="WH-like_DNA-bd_sf"/>
</dbReference>
<dbReference type="InterPro" id="IPR036390">
    <property type="entry name" value="WH_DNA-bd_sf"/>
</dbReference>
<dbReference type="PROSITE" id="PS51456">
    <property type="entry name" value="MYOSIN_MOTOR"/>
    <property type="match status" value="1"/>
</dbReference>
<sequence>MSLYSSESSRGWVSFKDAYWEECEVTDSNDTQLTLRLSNGQVKSFPRKQIQFCYRNPSAVEAADDFLTLPHLDEPNILHSLRVRYWQGHVYSYTGPILIAVNPWRQVDIYNINVMEAYKAGRTKAPHIFDIAAKSYRSLVGDRKNQCILISGESGSGKTESTKFVLQVLTAVGENRTGASASIEQQVMLTNPVLEAFGNAKTLRNDNSSRFGKWINVHFDRKGTIAGAEIKTYLLEKARVIHQTAGERNYHIFYQVCGASSQQKMLKDLGLAEATNFNYSKTCLTASGIDDTKSFDRTKQALHFIGFDAASQQNIFAAVSVVLHVGNLRISENSDGNAVMETDRHLQAVSQLLRVDPNAVKKAICERMITAGTDVMMKPETAEKANQCRDALAKALYSKLFDYIVKCVNTALKLKTNTVTMQVSVLDIFGFEVFESNHFEQFCINYANEKLQLHFNHYNFMLERQLYAKEGIELVESDFVDNSGCVDLIEAKGWGVQACLDDVCIMPKGDDATFLQKLIQTPQIKSNGHFADPKKNNRSFIVNHYAGSVAYDIDGFCEKNKDILAVDLVQMLQTSSSKFFEQIFDNSAAEAAAASMKPGRKGGGGGGSVAYKSVSATFKTDLSSLMEAINAADPHFVRCVNPNAEKKASLFNDQKAIEQLRCGGVIEAVRMARESYPARFVHHDFVGTFAVICPEACKMGDSKQQCLAMVQHMKLAPKQYRLGKTMILLKREAVDLMEKERARLLGGKAVILQSAGRRFLARLELAHKREMRRRYLSVVRLQGFIRCSFTRAKYSKMVQAVRLQEKKRREEEEKRRREEEARKSAAAELQQQQAADAATQRQAAAQKASQVAANSRAAVLEGLEDEGSDEGEGDAQDVEGYIEDEGKDEPSDTPEDLAITPADNKRNQALTAPDDVPPVSPLCIRIQVHAEGITEALLFHVDLLASAIRQAVMIKDHKSFLKVHPNTFRGQAAIEWLRGHAARALFGSEAEKEKNQQLSRSVALLLGQKLLAVGVFRQVTGSLTKPLEDPNALFRFHEDEKEGPLLNCRSIWFQNAREPLLVVSELLYTMLNLRLSLSNRPGYDLKDSEELNNFTAAAAELQLVNINDLSRIQLLAFFLNAYNLMVLHAHVVRGSVDNTDFKSQKIPFTRDNQYMIAAYNYSLAEIEERLFCRVLRAKFPKKSDKSRAPEPRVHFALSLGCASSPRIRIYQPETLDEDLQQAAIEYLTTNAPKNRLRMQQAASFSGSGRRVCEVVLPKIFKWYKDDFGFNKQEILAYYASFMPEGMKEELMDVARSNNFIIKYDKFDWNLHLTKACSEASRQPQRLIANHSSHDKHGPSDANPTTLGANQVFTPSLHESQGRPNISDKVYNQAGRAQPHQAPGGRPMQQQQMPPGQKGPMSPANMYKVPAGRGGAGGMPGPDGRDDSGGFMC</sequence>
<dbReference type="Gene3D" id="1.10.10.10">
    <property type="entry name" value="Winged helix-like DNA-binding domain superfamily/Winged helix DNA-binding domain"/>
    <property type="match status" value="1"/>
</dbReference>
<evidence type="ECO:0000256" key="5">
    <source>
        <dbReference type="ARBA" id="ARBA00023175"/>
    </source>
</evidence>
<dbReference type="InterPro" id="IPR006869">
    <property type="entry name" value="DUF547"/>
</dbReference>
<feature type="compositionally biased region" description="Low complexity" evidence="8">
    <location>
        <begin position="826"/>
        <end position="847"/>
    </location>
</feature>
<dbReference type="FunFam" id="1.10.10.820:FF:000001">
    <property type="entry name" value="Myosin heavy chain"/>
    <property type="match status" value="1"/>
</dbReference>
<dbReference type="Gene3D" id="1.20.120.720">
    <property type="entry name" value="Myosin VI head, motor domain, U50 subdomain"/>
    <property type="match status" value="1"/>
</dbReference>
<dbReference type="InterPro" id="IPR001609">
    <property type="entry name" value="Myosin_head_motor_dom-like"/>
</dbReference>
<dbReference type="Gene3D" id="1.10.10.820">
    <property type="match status" value="1"/>
</dbReference>
<feature type="binding site" evidence="7">
    <location>
        <begin position="152"/>
        <end position="159"/>
    </location>
    <ligand>
        <name>ATP</name>
        <dbReference type="ChEBI" id="CHEBI:30616"/>
    </ligand>
</feature>
<dbReference type="EMBL" id="HBKN01027063">
    <property type="protein sequence ID" value="CAE2310217.1"/>
    <property type="molecule type" value="Transcribed_RNA"/>
</dbReference>
<evidence type="ECO:0000256" key="7">
    <source>
        <dbReference type="PROSITE-ProRule" id="PRU00782"/>
    </source>
</evidence>
<dbReference type="GO" id="GO:0000146">
    <property type="term" value="F:microfilament motor activity"/>
    <property type="evidence" value="ECO:0007669"/>
    <property type="project" value="TreeGrafter"/>
</dbReference>
<dbReference type="GO" id="GO:0051015">
    <property type="term" value="F:actin filament binding"/>
    <property type="evidence" value="ECO:0007669"/>
    <property type="project" value="TreeGrafter"/>
</dbReference>
<dbReference type="Pfam" id="PF00610">
    <property type="entry name" value="DEP"/>
    <property type="match status" value="1"/>
</dbReference>
<dbReference type="SMART" id="SM00242">
    <property type="entry name" value="MYSc"/>
    <property type="match status" value="1"/>
</dbReference>
<evidence type="ECO:0000256" key="6">
    <source>
        <dbReference type="ARBA" id="ARBA00023203"/>
    </source>
</evidence>
<dbReference type="GO" id="GO:0005524">
    <property type="term" value="F:ATP binding"/>
    <property type="evidence" value="ECO:0007669"/>
    <property type="project" value="UniProtKB-UniRule"/>
</dbReference>
<gene>
    <name evidence="11" type="ORF">GTHE00462_LOCUS20930</name>
</gene>
<feature type="compositionally biased region" description="Basic and acidic residues" evidence="8">
    <location>
        <begin position="1422"/>
        <end position="1432"/>
    </location>
</feature>
<dbReference type="GO" id="GO:0009507">
    <property type="term" value="C:chloroplast"/>
    <property type="evidence" value="ECO:0007669"/>
    <property type="project" value="UniProtKB-SubCell"/>
</dbReference>
<dbReference type="InterPro" id="IPR027417">
    <property type="entry name" value="P-loop_NTPase"/>
</dbReference>
<keyword evidence="3 7" id="KW-0067">ATP-binding</keyword>
<feature type="compositionally biased region" description="Gly residues" evidence="8">
    <location>
        <begin position="1411"/>
        <end position="1420"/>
    </location>
</feature>
<dbReference type="Gene3D" id="3.40.850.10">
    <property type="entry name" value="Kinesin motor domain"/>
    <property type="match status" value="1"/>
</dbReference>
<proteinExistence type="inferred from homology"/>
<keyword evidence="5 7" id="KW-0505">Motor protein</keyword>
<organism evidence="11">
    <name type="scientific">Guillardia theta</name>
    <name type="common">Cryptophyte</name>
    <name type="synonym">Cryptomonas phi</name>
    <dbReference type="NCBI Taxonomy" id="55529"/>
    <lineage>
        <taxon>Eukaryota</taxon>
        <taxon>Cryptophyceae</taxon>
        <taxon>Pyrenomonadales</taxon>
        <taxon>Geminigeraceae</taxon>
        <taxon>Guillardia</taxon>
    </lineage>
</organism>
<dbReference type="GO" id="GO:0007015">
    <property type="term" value="P:actin filament organization"/>
    <property type="evidence" value="ECO:0007669"/>
    <property type="project" value="TreeGrafter"/>
</dbReference>
<dbReference type="SUPFAM" id="SSF46785">
    <property type="entry name" value="Winged helix' DNA-binding domain"/>
    <property type="match status" value="1"/>
</dbReference>
<comment type="similarity">
    <text evidence="7">Belongs to the TRAFAC class myosin-kinesin ATPase superfamily. Myosin family.</text>
</comment>
<protein>
    <recommendedName>
        <fullName evidence="12">Myosin motor domain-containing protein</fullName>
    </recommendedName>
</protein>
<dbReference type="Gene3D" id="1.20.58.530">
    <property type="match status" value="1"/>
</dbReference>
<dbReference type="PANTHER" id="PTHR13140">
    <property type="entry name" value="MYOSIN"/>
    <property type="match status" value="1"/>
</dbReference>
<keyword evidence="4 7" id="KW-0518">Myosin</keyword>
<dbReference type="InterPro" id="IPR000591">
    <property type="entry name" value="DEP_dom"/>
</dbReference>
<feature type="region of interest" description="Disordered" evidence="8">
    <location>
        <begin position="803"/>
        <end position="847"/>
    </location>
</feature>
<dbReference type="Pfam" id="PF00063">
    <property type="entry name" value="Myosin_head"/>
    <property type="match status" value="1"/>
</dbReference>
<feature type="region of interest" description="Actin-binding" evidence="7">
    <location>
        <begin position="622"/>
        <end position="644"/>
    </location>
</feature>
<feature type="domain" description="DEP" evidence="9">
    <location>
        <begin position="948"/>
        <end position="1038"/>
    </location>
</feature>
<evidence type="ECO:0000256" key="3">
    <source>
        <dbReference type="ARBA" id="ARBA00022840"/>
    </source>
</evidence>
<dbReference type="Gene3D" id="1.20.5.4820">
    <property type="match status" value="1"/>
</dbReference>
<dbReference type="PRINTS" id="PR00193">
    <property type="entry name" value="MYOSINHEAVY"/>
</dbReference>
<name>A0A7S4NVT8_GUITH</name>
<evidence type="ECO:0000256" key="2">
    <source>
        <dbReference type="ARBA" id="ARBA00022741"/>
    </source>
</evidence>
<comment type="subcellular location">
    <subcellularLocation>
        <location evidence="1">Plastid</location>
        <location evidence="1">Chloroplast</location>
    </subcellularLocation>
</comment>
<keyword evidence="6 7" id="KW-0009">Actin-binding</keyword>
<dbReference type="InterPro" id="IPR036961">
    <property type="entry name" value="Kinesin_motor_dom_sf"/>
</dbReference>
<reference evidence="11" key="1">
    <citation type="submission" date="2021-01" db="EMBL/GenBank/DDBJ databases">
        <authorList>
            <person name="Corre E."/>
            <person name="Pelletier E."/>
            <person name="Niang G."/>
            <person name="Scheremetjew M."/>
            <person name="Finn R."/>
            <person name="Kale V."/>
            <person name="Holt S."/>
            <person name="Cochrane G."/>
            <person name="Meng A."/>
            <person name="Brown T."/>
            <person name="Cohen L."/>
        </authorList>
    </citation>
    <scope>NUCLEOTIDE SEQUENCE</scope>
    <source>
        <strain evidence="11">CCMP 2712</strain>
    </source>
</reference>
<feature type="domain" description="Myosin motor" evidence="10">
    <location>
        <begin position="61"/>
        <end position="742"/>
    </location>
</feature>
<dbReference type="GO" id="GO:0035556">
    <property type="term" value="P:intracellular signal transduction"/>
    <property type="evidence" value="ECO:0007669"/>
    <property type="project" value="InterPro"/>
</dbReference>
<dbReference type="CDD" id="cd04371">
    <property type="entry name" value="DEP"/>
    <property type="match status" value="1"/>
</dbReference>
<accession>A0A7S4NVT8</accession>
<dbReference type="CDD" id="cd00124">
    <property type="entry name" value="MYSc"/>
    <property type="match status" value="1"/>
</dbReference>
<evidence type="ECO:0000256" key="1">
    <source>
        <dbReference type="ARBA" id="ARBA00004229"/>
    </source>
</evidence>
<feature type="region of interest" description="Disordered" evidence="8">
    <location>
        <begin position="1329"/>
        <end position="1349"/>
    </location>
</feature>
<dbReference type="GO" id="GO:0016459">
    <property type="term" value="C:myosin complex"/>
    <property type="evidence" value="ECO:0007669"/>
    <property type="project" value="UniProtKB-KW"/>
</dbReference>
<feature type="compositionally biased region" description="Low complexity" evidence="8">
    <location>
        <begin position="1380"/>
        <end position="1402"/>
    </location>
</feature>
<evidence type="ECO:0000256" key="4">
    <source>
        <dbReference type="ARBA" id="ARBA00023123"/>
    </source>
</evidence>
<dbReference type="GO" id="GO:0016020">
    <property type="term" value="C:membrane"/>
    <property type="evidence" value="ECO:0007669"/>
    <property type="project" value="TreeGrafter"/>
</dbReference>
<dbReference type="SUPFAM" id="SSF52540">
    <property type="entry name" value="P-loop containing nucleoside triphosphate hydrolases"/>
    <property type="match status" value="1"/>
</dbReference>
<evidence type="ECO:0000259" key="10">
    <source>
        <dbReference type="PROSITE" id="PS51456"/>
    </source>
</evidence>
<dbReference type="SMART" id="SM00049">
    <property type="entry name" value="DEP"/>
    <property type="match status" value="1"/>
</dbReference>
<feature type="region of interest" description="Disordered" evidence="8">
    <location>
        <begin position="1373"/>
        <end position="1432"/>
    </location>
</feature>
<dbReference type="PANTHER" id="PTHR13140:SF706">
    <property type="entry name" value="DILUTE CLASS UNCONVENTIONAL MYOSIN, ISOFORM C"/>
    <property type="match status" value="1"/>
</dbReference>
<evidence type="ECO:0000313" key="11">
    <source>
        <dbReference type="EMBL" id="CAE2310217.1"/>
    </source>
</evidence>
<evidence type="ECO:0000256" key="8">
    <source>
        <dbReference type="SAM" id="MobiDB-lite"/>
    </source>
</evidence>
<evidence type="ECO:0008006" key="12">
    <source>
        <dbReference type="Google" id="ProtNLM"/>
    </source>
</evidence>
<dbReference type="Pfam" id="PF04784">
    <property type="entry name" value="DUF547"/>
    <property type="match status" value="1"/>
</dbReference>
<dbReference type="PROSITE" id="PS50186">
    <property type="entry name" value="DEP"/>
    <property type="match status" value="1"/>
</dbReference>